<dbReference type="RefSeq" id="WP_201958133.1">
    <property type="nucleotide sequence ID" value="NZ_JAERRJ010000023.1"/>
</dbReference>
<sequence length="678" mass="74849">MSDSWSAPSAHPFLNRESIMSEMAAWVERCRAEGTPCRIYVHGIEGLGVSCLVTQFVKVHRAAIDGPMIWLTGRGPDGRSIPLGELLSRALRQLDVLPADQPATDPEKVDVYRTIARDRRFALVVDDCDNVGQLRDLTPDDAAGVVVIATTPFRRPWLESAGFKAFTPDVLAPEAARALFRALTAAGGDQLDDSTVDGLVRACGGFPLLVRVVAAQIRLNPARGPRLLKQLRAAKVTPLHLDPEQRMMRFLDATYENLGAEQKRAYRLLGSLPAADFCVEAAAAALGIDSDEAFLLLEHLLEWNLTVATGYERYAFHPVLRADARTRCTGENAAESWNTVSRWTTWCLQAALPRGVALSNRWMVAPVTDALSALGHTGYHSPRDALEWFGTEYANLIAAIRAAHQNGLHNSRSHTTAWQLCVVIWKYLHLNGLYDTWIDSHEAGLDSARAVSSAPGVLQLTSQLGAAYLEIGEYDAAERCFEESLSAASDLNHLLGVQSAHEWLGKTAARRGRWHFALRYFAESWAATLAADDTAIPPAQRERIRALLHLQSARVYLELRQYDRAIEEAGHGAAIFHATTNESENHAKCLLVLGRARLAEDNAAAAIRAYQQALQEFERTAVRRWQAHAQSWLGRALLAAGQREQAEVRFRSALGYYREVGNPLALDIAAELEQLRPE</sequence>
<dbReference type="PANTHER" id="PTHR47691:SF3">
    <property type="entry name" value="HTH-TYPE TRANSCRIPTIONAL REGULATOR RV0890C-RELATED"/>
    <property type="match status" value="1"/>
</dbReference>
<protein>
    <submittedName>
        <fullName evidence="2">Tetratricopeptide repeat protein</fullName>
    </submittedName>
</protein>
<organism evidence="2 3">
    <name type="scientific">Nocardia acididurans</name>
    <dbReference type="NCBI Taxonomy" id="2802282"/>
    <lineage>
        <taxon>Bacteria</taxon>
        <taxon>Bacillati</taxon>
        <taxon>Actinomycetota</taxon>
        <taxon>Actinomycetes</taxon>
        <taxon>Mycobacteriales</taxon>
        <taxon>Nocardiaceae</taxon>
        <taxon>Nocardia</taxon>
    </lineage>
</organism>
<evidence type="ECO:0000313" key="3">
    <source>
        <dbReference type="Proteomes" id="UP000602198"/>
    </source>
</evidence>
<gene>
    <name evidence="2" type="ORF">JK358_37130</name>
</gene>
<dbReference type="SUPFAM" id="SSF48452">
    <property type="entry name" value="TPR-like"/>
    <property type="match status" value="2"/>
</dbReference>
<dbReference type="InterPro" id="IPR019734">
    <property type="entry name" value="TPR_rpt"/>
</dbReference>
<name>A0ABS1MJ09_9NOCA</name>
<evidence type="ECO:0000313" key="2">
    <source>
        <dbReference type="EMBL" id="MBL1080035.1"/>
    </source>
</evidence>
<dbReference type="Gene3D" id="3.40.50.300">
    <property type="entry name" value="P-loop containing nucleotide triphosphate hydrolases"/>
    <property type="match status" value="1"/>
</dbReference>
<dbReference type="SUPFAM" id="SSF52540">
    <property type="entry name" value="P-loop containing nucleoside triphosphate hydrolases"/>
    <property type="match status" value="1"/>
</dbReference>
<dbReference type="PROSITE" id="PS50005">
    <property type="entry name" value="TPR"/>
    <property type="match status" value="1"/>
</dbReference>
<dbReference type="Gene3D" id="1.25.40.10">
    <property type="entry name" value="Tetratricopeptide repeat domain"/>
    <property type="match status" value="2"/>
</dbReference>
<dbReference type="PANTHER" id="PTHR47691">
    <property type="entry name" value="REGULATOR-RELATED"/>
    <property type="match status" value="1"/>
</dbReference>
<dbReference type="Proteomes" id="UP000602198">
    <property type="component" value="Unassembled WGS sequence"/>
</dbReference>
<proteinExistence type="predicted"/>
<dbReference type="SMART" id="SM00028">
    <property type="entry name" value="TPR"/>
    <property type="match status" value="3"/>
</dbReference>
<dbReference type="InterPro" id="IPR011990">
    <property type="entry name" value="TPR-like_helical_dom_sf"/>
</dbReference>
<dbReference type="EMBL" id="JAERRJ010000023">
    <property type="protein sequence ID" value="MBL1080035.1"/>
    <property type="molecule type" value="Genomic_DNA"/>
</dbReference>
<keyword evidence="3" id="KW-1185">Reference proteome</keyword>
<dbReference type="InterPro" id="IPR027417">
    <property type="entry name" value="P-loop_NTPase"/>
</dbReference>
<comment type="caution">
    <text evidence="2">The sequence shown here is derived from an EMBL/GenBank/DDBJ whole genome shotgun (WGS) entry which is preliminary data.</text>
</comment>
<evidence type="ECO:0000256" key="1">
    <source>
        <dbReference type="PROSITE-ProRule" id="PRU00339"/>
    </source>
</evidence>
<reference evidence="2 3" key="1">
    <citation type="submission" date="2021-01" db="EMBL/GenBank/DDBJ databases">
        <title>WGS of actinomycetes isolated from Thailand.</title>
        <authorList>
            <person name="Thawai C."/>
        </authorList>
    </citation>
    <scope>NUCLEOTIDE SEQUENCE [LARGE SCALE GENOMIC DNA]</scope>
    <source>
        <strain evidence="2 3">LPG 2</strain>
    </source>
</reference>
<feature type="repeat" description="TPR" evidence="1">
    <location>
        <begin position="458"/>
        <end position="491"/>
    </location>
</feature>
<keyword evidence="1" id="KW-0802">TPR repeat</keyword>
<accession>A0ABS1MJ09</accession>